<evidence type="ECO:0000313" key="2">
    <source>
        <dbReference type="EMBL" id="POH61766.1"/>
    </source>
</evidence>
<dbReference type="OrthoDB" id="9812192at2"/>
<comment type="caution">
    <text evidence="2">The sequence shown here is derived from an EMBL/GenBank/DDBJ whole genome shotgun (WGS) entry which is preliminary data.</text>
</comment>
<dbReference type="EMBL" id="PPXF01000058">
    <property type="protein sequence ID" value="POH61766.1"/>
    <property type="molecule type" value="Genomic_DNA"/>
</dbReference>
<dbReference type="InterPro" id="IPR000182">
    <property type="entry name" value="GNAT_dom"/>
</dbReference>
<gene>
    <name evidence="2" type="ORF">C3B59_14260</name>
</gene>
<dbReference type="SUPFAM" id="SSF55729">
    <property type="entry name" value="Acyl-CoA N-acyltransferases (Nat)"/>
    <property type="match status" value="1"/>
</dbReference>
<protein>
    <recommendedName>
        <fullName evidence="1">N-acetyltransferase domain-containing protein</fullName>
    </recommendedName>
</protein>
<dbReference type="InterPro" id="IPR052564">
    <property type="entry name" value="N-acetyltrans/Recomb-assoc"/>
</dbReference>
<evidence type="ECO:0000313" key="3">
    <source>
        <dbReference type="Proteomes" id="UP000237104"/>
    </source>
</evidence>
<organism evidence="2 3">
    <name type="scientific">Cryobacterium zongtaii</name>
    <dbReference type="NCBI Taxonomy" id="1259217"/>
    <lineage>
        <taxon>Bacteria</taxon>
        <taxon>Bacillati</taxon>
        <taxon>Actinomycetota</taxon>
        <taxon>Actinomycetes</taxon>
        <taxon>Micrococcales</taxon>
        <taxon>Microbacteriaceae</taxon>
        <taxon>Cryobacterium</taxon>
    </lineage>
</organism>
<dbReference type="PANTHER" id="PTHR43451">
    <property type="entry name" value="ACETYLTRANSFERASE (GNAT) FAMILY PROTEIN"/>
    <property type="match status" value="1"/>
</dbReference>
<dbReference type="RefSeq" id="WP_103431898.1">
    <property type="nucleotide sequence ID" value="NZ_PPXF01000058.1"/>
</dbReference>
<dbReference type="CDD" id="cd04301">
    <property type="entry name" value="NAT_SF"/>
    <property type="match status" value="1"/>
</dbReference>
<evidence type="ECO:0000259" key="1">
    <source>
        <dbReference type="PROSITE" id="PS51186"/>
    </source>
</evidence>
<dbReference type="GO" id="GO:0016747">
    <property type="term" value="F:acyltransferase activity, transferring groups other than amino-acyl groups"/>
    <property type="evidence" value="ECO:0007669"/>
    <property type="project" value="InterPro"/>
</dbReference>
<dbReference type="Gene3D" id="3.40.630.30">
    <property type="match status" value="1"/>
</dbReference>
<feature type="domain" description="N-acetyltransferase" evidence="1">
    <location>
        <begin position="8"/>
        <end position="109"/>
    </location>
</feature>
<dbReference type="Pfam" id="PF13673">
    <property type="entry name" value="Acetyltransf_10"/>
    <property type="match status" value="1"/>
</dbReference>
<reference evidence="2 3" key="1">
    <citation type="submission" date="2018-01" db="EMBL/GenBank/DDBJ databases">
        <title>Cryobacterium sp. nov., from glaciers in China.</title>
        <authorList>
            <person name="Liu Q."/>
            <person name="Xin Y.-H."/>
        </authorList>
    </citation>
    <scope>NUCLEOTIDE SEQUENCE [LARGE SCALE GENOMIC DNA]</scope>
    <source>
        <strain evidence="2 3">TMB1-8</strain>
    </source>
</reference>
<sequence length="109" mass="11541">MTTLGESVTVRAYAPEDAPSTLAVFLDAVTTTASQHYSPEQIAAWSAAEERDVEEWNLARAGRGTVVAVVEGDVAGFSDVNADGYIDMMFVSPRFGRRGVATAVLAFGP</sequence>
<dbReference type="Proteomes" id="UP000237104">
    <property type="component" value="Unassembled WGS sequence"/>
</dbReference>
<accession>A0A2S3Z884</accession>
<dbReference type="AlphaFoldDB" id="A0A2S3Z884"/>
<proteinExistence type="predicted"/>
<name>A0A2S3Z884_9MICO</name>
<dbReference type="PROSITE" id="PS51186">
    <property type="entry name" value="GNAT"/>
    <property type="match status" value="1"/>
</dbReference>
<dbReference type="PANTHER" id="PTHR43451:SF1">
    <property type="entry name" value="ACETYLTRANSFERASE"/>
    <property type="match status" value="1"/>
</dbReference>
<dbReference type="InterPro" id="IPR016181">
    <property type="entry name" value="Acyl_CoA_acyltransferase"/>
</dbReference>